<dbReference type="EMBL" id="LZPO01055081">
    <property type="protein sequence ID" value="OBS72716.1"/>
    <property type="molecule type" value="Genomic_DNA"/>
</dbReference>
<evidence type="ECO:0000313" key="2">
    <source>
        <dbReference type="Proteomes" id="UP000092124"/>
    </source>
</evidence>
<name>A0A1A6H2X9_NEOLE</name>
<dbReference type="Proteomes" id="UP000092124">
    <property type="component" value="Unassembled WGS sequence"/>
</dbReference>
<sequence>FFSEYEKLLHSENYVTKRQSLKVGEVSGTYWTVLNKLAERLAFHYQHHSRTDTKYRMLGAITAWSRASRLSSCKVSLVLCTTSSPPPCP</sequence>
<feature type="non-terminal residue" evidence="1">
    <location>
        <position position="1"/>
    </location>
</feature>
<organism evidence="1 2">
    <name type="scientific">Neotoma lepida</name>
    <name type="common">Desert woodrat</name>
    <dbReference type="NCBI Taxonomy" id="56216"/>
    <lineage>
        <taxon>Eukaryota</taxon>
        <taxon>Metazoa</taxon>
        <taxon>Chordata</taxon>
        <taxon>Craniata</taxon>
        <taxon>Vertebrata</taxon>
        <taxon>Euteleostomi</taxon>
        <taxon>Mammalia</taxon>
        <taxon>Eutheria</taxon>
        <taxon>Euarchontoglires</taxon>
        <taxon>Glires</taxon>
        <taxon>Rodentia</taxon>
        <taxon>Myomorpha</taxon>
        <taxon>Muroidea</taxon>
        <taxon>Cricetidae</taxon>
        <taxon>Neotominae</taxon>
        <taxon>Neotoma</taxon>
    </lineage>
</organism>
<proteinExistence type="predicted"/>
<gene>
    <name evidence="1" type="ORF">A6R68_12694</name>
</gene>
<dbReference type="AlphaFoldDB" id="A0A1A6H2X9"/>
<dbReference type="STRING" id="56216.A0A1A6H2X9"/>
<reference evidence="1 2" key="1">
    <citation type="submission" date="2016-06" db="EMBL/GenBank/DDBJ databases">
        <title>The Draft Genome Sequence and Annotation of the Desert Woodrat Neotoma lepida.</title>
        <authorList>
            <person name="Campbell M."/>
            <person name="Oakeson K.F."/>
            <person name="Yandell M."/>
            <person name="Halpert J.R."/>
            <person name="Dearing D."/>
        </authorList>
    </citation>
    <scope>NUCLEOTIDE SEQUENCE [LARGE SCALE GENOMIC DNA]</scope>
    <source>
        <strain evidence="1">417</strain>
        <tissue evidence="1">Liver</tissue>
    </source>
</reference>
<dbReference type="Gene3D" id="1.25.10.10">
    <property type="entry name" value="Leucine-rich Repeat Variant"/>
    <property type="match status" value="1"/>
</dbReference>
<comment type="caution">
    <text evidence="1">The sequence shown here is derived from an EMBL/GenBank/DDBJ whole genome shotgun (WGS) entry which is preliminary data.</text>
</comment>
<protein>
    <submittedName>
        <fullName evidence="1">Uncharacterized protein</fullName>
    </submittedName>
</protein>
<accession>A0A1A6H2X9</accession>
<keyword evidence="2" id="KW-1185">Reference proteome</keyword>
<evidence type="ECO:0000313" key="1">
    <source>
        <dbReference type="EMBL" id="OBS72716.1"/>
    </source>
</evidence>
<dbReference type="InterPro" id="IPR011989">
    <property type="entry name" value="ARM-like"/>
</dbReference>